<dbReference type="GO" id="GO:0016020">
    <property type="term" value="C:membrane"/>
    <property type="evidence" value="ECO:0007669"/>
    <property type="project" value="TreeGrafter"/>
</dbReference>
<comment type="similarity">
    <text evidence="2">Belongs to the glycosyl hydrolase 33 family.</text>
</comment>
<evidence type="ECO:0000256" key="1">
    <source>
        <dbReference type="ARBA" id="ARBA00000427"/>
    </source>
</evidence>
<evidence type="ECO:0000256" key="5">
    <source>
        <dbReference type="SAM" id="SignalP"/>
    </source>
</evidence>
<dbReference type="GO" id="GO:0006689">
    <property type="term" value="P:ganglioside catabolic process"/>
    <property type="evidence" value="ECO:0007669"/>
    <property type="project" value="TreeGrafter"/>
</dbReference>
<dbReference type="EC" id="3.2.1.18" evidence="3"/>
<keyword evidence="5" id="KW-0732">Signal</keyword>
<dbReference type="SMART" id="SM00495">
    <property type="entry name" value="ChtBD3"/>
    <property type="match status" value="2"/>
</dbReference>
<dbReference type="InterPro" id="IPR018905">
    <property type="entry name" value="A-galactase_NEW3"/>
</dbReference>
<accession>A0A3Q9J6A2</accession>
<reference evidence="7 8" key="1">
    <citation type="submission" date="2018-08" db="EMBL/GenBank/DDBJ databases">
        <title>Microbacterium oxydans strain HG3.</title>
        <authorList>
            <person name="ORTET P."/>
        </authorList>
    </citation>
    <scope>NUCLEOTIDE SEQUENCE [LARGE SCALE GENOMIC DNA]</scope>
    <source>
        <strain evidence="7 8">HG3</strain>
    </source>
</reference>
<comment type="catalytic activity">
    <reaction evidence="1">
        <text>Hydrolysis of alpha-(2-&gt;3)-, alpha-(2-&gt;6)-, alpha-(2-&gt;8)- glycosidic linkages of terminal sialic acid residues in oligosaccharides, glycoproteins, glycolipids, colominic acid and synthetic substrates.</text>
        <dbReference type="EC" id="3.2.1.18"/>
    </reaction>
</comment>
<name>A0A3Q9J6A2_9MICO</name>
<dbReference type="SUPFAM" id="SSF50939">
    <property type="entry name" value="Sialidases"/>
    <property type="match status" value="1"/>
</dbReference>
<evidence type="ECO:0000259" key="6">
    <source>
        <dbReference type="SMART" id="SM00495"/>
    </source>
</evidence>
<dbReference type="PANTHER" id="PTHR10628">
    <property type="entry name" value="SIALIDASE"/>
    <property type="match status" value="1"/>
</dbReference>
<dbReference type="CDD" id="cd15482">
    <property type="entry name" value="Sialidase_non-viral"/>
    <property type="match status" value="1"/>
</dbReference>
<dbReference type="Pfam" id="PF10633">
    <property type="entry name" value="NPCBM_assoc"/>
    <property type="match status" value="1"/>
</dbReference>
<evidence type="ECO:0000256" key="4">
    <source>
        <dbReference type="ARBA" id="ARBA00022801"/>
    </source>
</evidence>
<feature type="domain" description="Chitin-binding type-3" evidence="6">
    <location>
        <begin position="888"/>
        <end position="931"/>
    </location>
</feature>
<organism evidence="7 8">
    <name type="scientific">Microbacterium oxydans</name>
    <dbReference type="NCBI Taxonomy" id="82380"/>
    <lineage>
        <taxon>Bacteria</taxon>
        <taxon>Bacillati</taxon>
        <taxon>Actinomycetota</taxon>
        <taxon>Actinomycetes</taxon>
        <taxon>Micrococcales</taxon>
        <taxon>Microbacteriaceae</taxon>
        <taxon>Microbacterium</taxon>
    </lineage>
</organism>
<dbReference type="GO" id="GO:0005576">
    <property type="term" value="C:extracellular region"/>
    <property type="evidence" value="ECO:0007669"/>
    <property type="project" value="InterPro"/>
</dbReference>
<dbReference type="InterPro" id="IPR011040">
    <property type="entry name" value="Sialidase"/>
</dbReference>
<dbReference type="CDD" id="cd12215">
    <property type="entry name" value="ChiC_BD"/>
    <property type="match status" value="2"/>
</dbReference>
<dbReference type="InterPro" id="IPR003610">
    <property type="entry name" value="CBM5/12"/>
</dbReference>
<dbReference type="AlphaFoldDB" id="A0A3Q9J6A2"/>
<keyword evidence="4 7" id="KW-0378">Hydrolase</keyword>
<feature type="signal peptide" evidence="5">
    <location>
        <begin position="1"/>
        <end position="38"/>
    </location>
</feature>
<dbReference type="Gene3D" id="2.120.10.10">
    <property type="match status" value="1"/>
</dbReference>
<evidence type="ECO:0000256" key="2">
    <source>
        <dbReference type="ARBA" id="ARBA00009348"/>
    </source>
</evidence>
<sequence length="984" mass="102483">MHVPLPPASRNGRGRRRPLLRYGTIAALVLALTLPATAASAAPAPGYLTDPNADPGDYLELNIGADRTAANYFYRIPALAHLGDGVILASWDARPGSAADAPNPNSIIQRRSTDNGRTWGPLQIIAAGKTGSGQYGYSDPSYVVDRESGRVFAFFVHSKDQGFQGSAYGDDDANRQVMGAAVIHSDDGGATWSAPRLITDVAKTSNGTTSAGVYTPVAGDVKGTFATSGEGIQLRYGAHAGRLIQQYAGTVRQSNGSTAIQAYSVYSDDGGVTWERGEYVGTGMDENKVVELSDGRVMLNSRDSSNGRLRKVAISTDGGHSYGPVTRDAELPDPTNNASITRLHPDAPAASVDARKLVFTNANNGADGNRVNGAVRLSCDDGETWPGLRTLETGTFAYSSATAIDDGRVGVLWEAGYTNTMQFSSFDEAWMNAVCAPLSVPQTALTAGAATTVPVTVTNQESTALSGAVTFHTPTGWTATTAQVTGLAPGASATVNVQVTAPQGAAGAQRLQAAFTAADGRLSQTTATLTLPQSSVLGATLTATHTSAARNVVTNPYTVGEQLSFQVRVVSTAGMNTVVTPAANTFTTGFAPTACRWLNLPAYDAYNCSTPRRTLTQADLDRGWYTPEFSFTVAPVDGSAPAVTVTHAAAPVLLRDGVLAATITGARADAGRDLAATPYAVGEQVPYGFRVDNRSPVTVSAVPASGDFSPFLPPGAGNCRYRDLPVGAGYDCGTARHTVTQADIDRGFFVADTTWTVEAAGQSTKRIAVAGGEVDVIARTPGVSGTAVGEWADGNGNGVADASDTVTWTRTVENIGNVALDAVTAAGADVGVLAPGERTTLDPIVVRLTTDDIARGSIDSAPFDAAAVNGAHEVSAAVGAVTLPLTTAPGWSAQTVYAEGQLVSLDGRLWQASWWTRDQRPGDPVGPWQELVSDAEGAAVWTATRVFTAGDTVVHDGMRFEAKWWTRNQQPEAATTGGPWRTLD</sequence>
<dbReference type="SUPFAM" id="SSF51055">
    <property type="entry name" value="Carbohydrate binding domain"/>
    <property type="match status" value="2"/>
</dbReference>
<dbReference type="Pfam" id="PF02839">
    <property type="entry name" value="CBM_5_12"/>
    <property type="match status" value="2"/>
</dbReference>
<dbReference type="KEGG" id="moy:CVS54_03636"/>
<dbReference type="RefSeq" id="WP_127012813.1">
    <property type="nucleotide sequence ID" value="NZ_CP031422.1"/>
</dbReference>
<dbReference type="GO" id="GO:0005737">
    <property type="term" value="C:cytoplasm"/>
    <property type="evidence" value="ECO:0007669"/>
    <property type="project" value="TreeGrafter"/>
</dbReference>
<gene>
    <name evidence="7" type="primary">nedA</name>
    <name evidence="7" type="ORF">CVS54_03636</name>
</gene>
<dbReference type="Gene3D" id="2.60.40.10">
    <property type="entry name" value="Immunoglobulins"/>
    <property type="match status" value="1"/>
</dbReference>
<feature type="chain" id="PRO_5039607184" description="exo-alpha-sialidase" evidence="5">
    <location>
        <begin position="39"/>
        <end position="984"/>
    </location>
</feature>
<dbReference type="GO" id="GO:0009313">
    <property type="term" value="P:oligosaccharide catabolic process"/>
    <property type="evidence" value="ECO:0007669"/>
    <property type="project" value="TreeGrafter"/>
</dbReference>
<evidence type="ECO:0000256" key="3">
    <source>
        <dbReference type="ARBA" id="ARBA00012733"/>
    </source>
</evidence>
<dbReference type="GO" id="GO:0004308">
    <property type="term" value="F:exo-alpha-sialidase activity"/>
    <property type="evidence" value="ECO:0007669"/>
    <property type="project" value="UniProtKB-EC"/>
</dbReference>
<keyword evidence="7" id="KW-0326">Glycosidase</keyword>
<dbReference type="InterPro" id="IPR013783">
    <property type="entry name" value="Ig-like_fold"/>
</dbReference>
<dbReference type="InterPro" id="IPR036278">
    <property type="entry name" value="Sialidase_sf"/>
</dbReference>
<evidence type="ECO:0000313" key="7">
    <source>
        <dbReference type="EMBL" id="AZS42273.1"/>
    </source>
</evidence>
<dbReference type="Proteomes" id="UP000274841">
    <property type="component" value="Chromosome"/>
</dbReference>
<dbReference type="InterPro" id="IPR036573">
    <property type="entry name" value="CBM_sf_5/12"/>
</dbReference>
<dbReference type="PANTHER" id="PTHR10628:SF30">
    <property type="entry name" value="EXO-ALPHA-SIALIDASE"/>
    <property type="match status" value="1"/>
</dbReference>
<protein>
    <recommendedName>
        <fullName evidence="3">exo-alpha-sialidase</fullName>
        <ecNumber evidence="3">3.2.1.18</ecNumber>
    </recommendedName>
</protein>
<feature type="domain" description="Chitin-binding type-3" evidence="6">
    <location>
        <begin position="938"/>
        <end position="983"/>
    </location>
</feature>
<dbReference type="EMBL" id="CP031422">
    <property type="protein sequence ID" value="AZS42273.1"/>
    <property type="molecule type" value="Genomic_DNA"/>
</dbReference>
<dbReference type="Gene3D" id="2.10.10.20">
    <property type="entry name" value="Carbohydrate-binding module superfamily 5/12"/>
    <property type="match status" value="2"/>
</dbReference>
<dbReference type="InterPro" id="IPR026856">
    <property type="entry name" value="Sialidase_fam"/>
</dbReference>
<dbReference type="GO" id="GO:0030246">
    <property type="term" value="F:carbohydrate binding"/>
    <property type="evidence" value="ECO:0007669"/>
    <property type="project" value="InterPro"/>
</dbReference>
<evidence type="ECO:0000313" key="8">
    <source>
        <dbReference type="Proteomes" id="UP000274841"/>
    </source>
</evidence>
<dbReference type="Pfam" id="PF13088">
    <property type="entry name" value="BNR_2"/>
    <property type="match status" value="1"/>
</dbReference>
<proteinExistence type="inferred from homology"/>